<keyword evidence="3" id="KW-1185">Reference proteome</keyword>
<organism evidence="2 3">
    <name type="scientific">Cylindrodendrum hubeiense</name>
    <dbReference type="NCBI Taxonomy" id="595255"/>
    <lineage>
        <taxon>Eukaryota</taxon>
        <taxon>Fungi</taxon>
        <taxon>Dikarya</taxon>
        <taxon>Ascomycota</taxon>
        <taxon>Pezizomycotina</taxon>
        <taxon>Sordariomycetes</taxon>
        <taxon>Hypocreomycetidae</taxon>
        <taxon>Hypocreales</taxon>
        <taxon>Nectriaceae</taxon>
        <taxon>Cylindrodendrum</taxon>
    </lineage>
</organism>
<sequence>MSTTQTTSTQSQQSLRDDRLRGWLLDDGLEIQGRLLAGASSTAQHDTAASAKPAKPHRSRTGKKTDKKR</sequence>
<dbReference type="Proteomes" id="UP000722485">
    <property type="component" value="Unassembled WGS sequence"/>
</dbReference>
<accession>A0A9P5LIB7</accession>
<evidence type="ECO:0000256" key="1">
    <source>
        <dbReference type="SAM" id="MobiDB-lite"/>
    </source>
</evidence>
<feature type="region of interest" description="Disordered" evidence="1">
    <location>
        <begin position="36"/>
        <end position="69"/>
    </location>
</feature>
<reference evidence="2" key="1">
    <citation type="submission" date="2020-03" db="EMBL/GenBank/DDBJ databases">
        <title>Draft Genome Sequence of Cylindrodendrum hubeiense.</title>
        <authorList>
            <person name="Buettner E."/>
            <person name="Kellner H."/>
        </authorList>
    </citation>
    <scope>NUCLEOTIDE SEQUENCE</scope>
    <source>
        <strain evidence="2">IHI 201604</strain>
    </source>
</reference>
<name>A0A9P5LIB7_9HYPO</name>
<evidence type="ECO:0000313" key="2">
    <source>
        <dbReference type="EMBL" id="KAF7553933.1"/>
    </source>
</evidence>
<evidence type="ECO:0000313" key="3">
    <source>
        <dbReference type="Proteomes" id="UP000722485"/>
    </source>
</evidence>
<dbReference type="EMBL" id="JAANBB010000039">
    <property type="protein sequence ID" value="KAF7553933.1"/>
    <property type="molecule type" value="Genomic_DNA"/>
</dbReference>
<protein>
    <submittedName>
        <fullName evidence="2">Uncharacterized protein</fullName>
    </submittedName>
</protein>
<comment type="caution">
    <text evidence="2">The sequence shown here is derived from an EMBL/GenBank/DDBJ whole genome shotgun (WGS) entry which is preliminary data.</text>
</comment>
<feature type="compositionally biased region" description="Basic residues" evidence="1">
    <location>
        <begin position="54"/>
        <end position="69"/>
    </location>
</feature>
<gene>
    <name evidence="2" type="ORF">G7Z17_g3311</name>
</gene>
<proteinExistence type="predicted"/>
<dbReference type="AlphaFoldDB" id="A0A9P5LIB7"/>